<proteinExistence type="predicted"/>
<feature type="compositionally biased region" description="Polar residues" evidence="1">
    <location>
        <begin position="108"/>
        <end position="122"/>
    </location>
</feature>
<reference evidence="4" key="1">
    <citation type="journal article" date="2014" name="Int. J. Syst. Evol. Microbiol.">
        <title>Complete genome sequence of Corynebacterium casei LMG S-19264T (=DSM 44701T), isolated from a smear-ripened cheese.</title>
        <authorList>
            <consortium name="US DOE Joint Genome Institute (JGI-PGF)"/>
            <person name="Walter F."/>
            <person name="Albersmeier A."/>
            <person name="Kalinowski J."/>
            <person name="Ruckert C."/>
        </authorList>
    </citation>
    <scope>NUCLEOTIDE SEQUENCE</scope>
    <source>
        <strain evidence="4">CGMCC 1.15454</strain>
    </source>
</reference>
<evidence type="ECO:0000256" key="2">
    <source>
        <dbReference type="SAM" id="Phobius"/>
    </source>
</evidence>
<feature type="region of interest" description="Disordered" evidence="1">
    <location>
        <begin position="108"/>
        <end position="132"/>
    </location>
</feature>
<dbReference type="Proteomes" id="UP000621492">
    <property type="component" value="Unassembled WGS sequence"/>
</dbReference>
<dbReference type="RefSeq" id="WP_140392723.1">
    <property type="nucleotide sequence ID" value="NZ_BMJD01000001.1"/>
</dbReference>
<gene>
    <name evidence="4" type="ORF">GCM10011409_01950</name>
</gene>
<dbReference type="InterPro" id="IPR007730">
    <property type="entry name" value="SPOR-like_dom"/>
</dbReference>
<evidence type="ECO:0000256" key="1">
    <source>
        <dbReference type="SAM" id="MobiDB-lite"/>
    </source>
</evidence>
<dbReference type="SUPFAM" id="SSF110997">
    <property type="entry name" value="Sporulation related repeat"/>
    <property type="match status" value="1"/>
</dbReference>
<evidence type="ECO:0000313" key="5">
    <source>
        <dbReference type="Proteomes" id="UP000621492"/>
    </source>
</evidence>
<protein>
    <recommendedName>
        <fullName evidence="3">SPOR domain-containing protein</fullName>
    </recommendedName>
</protein>
<keyword evidence="2" id="KW-0472">Membrane</keyword>
<evidence type="ECO:0000259" key="3">
    <source>
        <dbReference type="PROSITE" id="PS51724"/>
    </source>
</evidence>
<keyword evidence="5" id="KW-1185">Reference proteome</keyword>
<dbReference type="EMBL" id="BMJD01000001">
    <property type="protein sequence ID" value="GGB28193.1"/>
    <property type="molecule type" value="Genomic_DNA"/>
</dbReference>
<comment type="caution">
    <text evidence="4">The sequence shown here is derived from an EMBL/GenBank/DDBJ whole genome shotgun (WGS) entry which is preliminary data.</text>
</comment>
<feature type="compositionally biased region" description="Basic and acidic residues" evidence="1">
    <location>
        <begin position="23"/>
        <end position="46"/>
    </location>
</feature>
<sequence length="304" mass="34070">MSKKKPIVIWMNGKKTKIGQDMTNEKRPFHDEQASALEDSEKNEQVPTFDRYHSLDDKYDHYGKAKKRTGNYKTIIISAVSAVLIGICLGIIMLHMFDGVGHEANSGMDNSGLADTSSVSNNTDDKSDQNGSSYSVEQLNAFVLQAGIFSSKENAAEWSGKFKNAGFPTVIWKRDGQFFLLAGIADTKEQADLFSAEFTDFEIYAKEWNTKKTEIKVTAKEHEWLQSFTDLWRDSVKKVGAGEALSADAWQKLVNGFPKKGEGIAPFHKQLTKSLQQMEEGNAVSGQVFLLEQWSQYEELILSK</sequence>
<keyword evidence="2" id="KW-1133">Transmembrane helix</keyword>
<dbReference type="InterPro" id="IPR036680">
    <property type="entry name" value="SPOR-like_sf"/>
</dbReference>
<dbReference type="Gene3D" id="3.30.70.1070">
    <property type="entry name" value="Sporulation related repeat"/>
    <property type="match status" value="1"/>
</dbReference>
<evidence type="ECO:0000313" key="4">
    <source>
        <dbReference type="EMBL" id="GGB28193.1"/>
    </source>
</evidence>
<organism evidence="4 5">
    <name type="scientific">Lentibacillus populi</name>
    <dbReference type="NCBI Taxonomy" id="1827502"/>
    <lineage>
        <taxon>Bacteria</taxon>
        <taxon>Bacillati</taxon>
        <taxon>Bacillota</taxon>
        <taxon>Bacilli</taxon>
        <taxon>Bacillales</taxon>
        <taxon>Bacillaceae</taxon>
        <taxon>Lentibacillus</taxon>
    </lineage>
</organism>
<feature type="transmembrane region" description="Helical" evidence="2">
    <location>
        <begin position="74"/>
        <end position="97"/>
    </location>
</feature>
<accession>A0A9W5X3L6</accession>
<keyword evidence="2" id="KW-0812">Transmembrane</keyword>
<reference evidence="4" key="2">
    <citation type="submission" date="2020-09" db="EMBL/GenBank/DDBJ databases">
        <authorList>
            <person name="Sun Q."/>
            <person name="Zhou Y."/>
        </authorList>
    </citation>
    <scope>NUCLEOTIDE SEQUENCE</scope>
    <source>
        <strain evidence="4">CGMCC 1.15454</strain>
    </source>
</reference>
<dbReference type="GO" id="GO:0042834">
    <property type="term" value="F:peptidoglycan binding"/>
    <property type="evidence" value="ECO:0007669"/>
    <property type="project" value="InterPro"/>
</dbReference>
<name>A0A9W5X3L6_9BACI</name>
<feature type="domain" description="SPOR" evidence="3">
    <location>
        <begin position="136"/>
        <end position="212"/>
    </location>
</feature>
<dbReference type="PROSITE" id="PS51724">
    <property type="entry name" value="SPOR"/>
    <property type="match status" value="1"/>
</dbReference>
<feature type="region of interest" description="Disordered" evidence="1">
    <location>
        <begin position="20"/>
        <end position="46"/>
    </location>
</feature>
<dbReference type="AlphaFoldDB" id="A0A9W5X3L6"/>